<dbReference type="AlphaFoldDB" id="A0A085LX65"/>
<dbReference type="Proteomes" id="UP000030764">
    <property type="component" value="Unassembled WGS sequence"/>
</dbReference>
<dbReference type="PANTHER" id="PTHR13251">
    <property type="entry name" value="EPILEPSY HOLOPROSENCEPHALY CANDIDATE 1/TMEM1"/>
    <property type="match status" value="1"/>
</dbReference>
<organism evidence="1 2">
    <name type="scientific">Trichuris suis</name>
    <name type="common">pig whipworm</name>
    <dbReference type="NCBI Taxonomy" id="68888"/>
    <lineage>
        <taxon>Eukaryota</taxon>
        <taxon>Metazoa</taxon>
        <taxon>Ecdysozoa</taxon>
        <taxon>Nematoda</taxon>
        <taxon>Enoplea</taxon>
        <taxon>Dorylaimia</taxon>
        <taxon>Trichinellida</taxon>
        <taxon>Trichuridae</taxon>
        <taxon>Trichuris</taxon>
    </lineage>
</organism>
<dbReference type="GO" id="GO:0005829">
    <property type="term" value="C:cytosol"/>
    <property type="evidence" value="ECO:0007669"/>
    <property type="project" value="GOC"/>
</dbReference>
<gene>
    <name evidence="1" type="ORF">M513_09586</name>
</gene>
<sequence length="919" mass="103773">MPSCGYKPKLVLNELRRRIVDSISFVMRKRICETKALLESCLETEWNFGGYVLSEIQLAHLYFSFGKGNLLMKHLNQLHTSIELAISHAFSSIAGDESTRVVWLEKLVNGFWLEPFCSYAGLVDCIHRLPDFTFHEIQCYRLRDIRLLMFAFQVADLLRYFNLGFGLSADYSEAMNVESKLKVFRLCYTMLTAVVAEETLLTKRPSATNVALSLWSAQIILEVIELLFGDVLTNEFYSVCTQYPPILFMLNNLMSIINDGMLASSQLFSPSSPTVRQLELAQGLGCKMLSGMVTSAATFCKVYSELNRKSVEVMKNAKWQRQAVMINLHMARYLKNCGEFEKCALLYKEVLFDLRKDEWLPLYRMVLAEAEDVLIHYSELLSFEFTSFCLGDSSSDFSPNGQLAERRWLNESCKTDLLAIAAIENRSKCSRGDQVVLDGFEIAVKVSNQLSSQSLEATMRMCSQHFQSDDEMLMTRCAHPFVNLEKAIGHCCCMAKVSCILQEGSSSHGPFVLSKPTQVALKSGYNEVIFSTPISDVGLYLPDHIHIESEWGSLTYPLERSVAKATVFRCAPPKCHLTLPNRDKNEEFIFGGMLQSIVILMERVHSSCSTHNVDYSVHLEGFDHLLQFQNPSTQVLEHSIVLCPTVCSHQLLSYGVNVYCPNPIGGKRSLSVNIRFGKLSFELPLIVRPMFDCLSSLKMVSADVALFSITFINRCDQTIYPSPPHIRKRTTTASEGTFELINGGMKPFQPLCPNTVVWKLNNFRSVRVGMQLSYTISGSERRYTYEANFDLKTPTVVEAYGTIVSDASMYRVGCFYEFVVSLKCSSRSLRCAKVLLWLIDEMKDCWTFCRGNETQLAIFDANGLSRTTFNIAPAVAGYLPLPNVQMEVDSSTFPNVVLCYRSKGKQVHVIAADRQRQAK</sequence>
<dbReference type="GO" id="GO:0006891">
    <property type="term" value="P:intra-Golgi vesicle-mediated transport"/>
    <property type="evidence" value="ECO:0007669"/>
    <property type="project" value="TreeGrafter"/>
</dbReference>
<proteinExistence type="predicted"/>
<evidence type="ECO:0000313" key="1">
    <source>
        <dbReference type="EMBL" id="KFD49561.1"/>
    </source>
</evidence>
<name>A0A085LX65_9BILA</name>
<dbReference type="GO" id="GO:1990071">
    <property type="term" value="C:TRAPPII protein complex"/>
    <property type="evidence" value="ECO:0007669"/>
    <property type="project" value="InterPro"/>
</dbReference>
<dbReference type="PANTHER" id="PTHR13251:SF3">
    <property type="entry name" value="TRAFFICKING PROTEIN PARTICLE COMPLEX SUBUNIT 10"/>
    <property type="match status" value="1"/>
</dbReference>
<keyword evidence="2" id="KW-1185">Reference proteome</keyword>
<dbReference type="InterPro" id="IPR045126">
    <property type="entry name" value="TRAPPC10/Trs130"/>
</dbReference>
<dbReference type="EMBL" id="KL363268">
    <property type="protein sequence ID" value="KFD49561.1"/>
    <property type="molecule type" value="Genomic_DNA"/>
</dbReference>
<evidence type="ECO:0000313" key="2">
    <source>
        <dbReference type="Proteomes" id="UP000030764"/>
    </source>
</evidence>
<protein>
    <submittedName>
        <fullName evidence="1">Uncharacterized protein</fullName>
    </submittedName>
</protein>
<dbReference type="GO" id="GO:0034498">
    <property type="term" value="P:early endosome to Golgi transport"/>
    <property type="evidence" value="ECO:0007669"/>
    <property type="project" value="TreeGrafter"/>
</dbReference>
<reference evidence="1 2" key="1">
    <citation type="journal article" date="2014" name="Nat. Genet.">
        <title>Genome and transcriptome of the porcine whipworm Trichuris suis.</title>
        <authorList>
            <person name="Jex A.R."/>
            <person name="Nejsum P."/>
            <person name="Schwarz E.M."/>
            <person name="Hu L."/>
            <person name="Young N.D."/>
            <person name="Hall R.S."/>
            <person name="Korhonen P.K."/>
            <person name="Liao S."/>
            <person name="Thamsborg S."/>
            <person name="Xia J."/>
            <person name="Xu P."/>
            <person name="Wang S."/>
            <person name="Scheerlinck J.P."/>
            <person name="Hofmann A."/>
            <person name="Sternberg P.W."/>
            <person name="Wang J."/>
            <person name="Gasser R.B."/>
        </authorList>
    </citation>
    <scope>NUCLEOTIDE SEQUENCE [LARGE SCALE GENOMIC DNA]</scope>
    <source>
        <strain evidence="1">DCEP-RM93M</strain>
    </source>
</reference>
<accession>A0A085LX65</accession>